<reference evidence="4" key="2">
    <citation type="journal article" date="2014" name="BMC Genomics">
        <title>An improved genome of the model marine alga Ostreococcus tauri unfolds by assessing Illumina de novo assemblies.</title>
        <authorList>
            <person name="Blanc-Mathieu R."/>
            <person name="Verhelst B."/>
            <person name="Derelle E."/>
            <person name="Rombauts S."/>
            <person name="Bouget F.Y."/>
            <person name="Carre I."/>
            <person name="Chateau A."/>
            <person name="Eyre-Walker A."/>
            <person name="Grimsley N."/>
            <person name="Moreau H."/>
            <person name="Piegu B."/>
            <person name="Rivals E."/>
            <person name="Schackwitz W."/>
            <person name="Van de Peer Y."/>
            <person name="Piganeau G."/>
        </authorList>
    </citation>
    <scope>NUCLEOTIDE SEQUENCE</scope>
    <source>
        <strain evidence="4">RCC4221</strain>
    </source>
</reference>
<dbReference type="InterPro" id="IPR044180">
    <property type="entry name" value="FKBP18-like"/>
</dbReference>
<reference evidence="5" key="3">
    <citation type="submission" date="2017-04" db="EMBL/GenBank/DDBJ databases">
        <title>Population genomics of picophytoplankton unveils novel chromosome hypervariability.</title>
        <authorList>
            <consortium name="DOE Joint Genome Institute"/>
            <person name="Blanc-Mathieu R."/>
            <person name="Krasovec M."/>
            <person name="Hebrard M."/>
            <person name="Yau S."/>
            <person name="Desgranges E."/>
            <person name="Martin J."/>
            <person name="Schackwitz W."/>
            <person name="Kuo A."/>
            <person name="Salin G."/>
            <person name="Donnadieu C."/>
            <person name="Desdevises Y."/>
            <person name="Sanchez-Ferandin S."/>
            <person name="Moreau H."/>
            <person name="Rivals E."/>
            <person name="Grigoriev I.V."/>
            <person name="Grimsley N."/>
            <person name="Eyre-Walker A."/>
            <person name="Piganeau G."/>
        </authorList>
    </citation>
    <scope>NUCLEOTIDE SEQUENCE [LARGE SCALE GENOMIC DNA]</scope>
    <source>
        <strain evidence="5">RCC 1115</strain>
    </source>
</reference>
<dbReference type="PROSITE" id="PS50059">
    <property type="entry name" value="FKBP_PPIASE"/>
    <property type="match status" value="1"/>
</dbReference>
<dbReference type="Pfam" id="PF00254">
    <property type="entry name" value="FKBP_C"/>
    <property type="match status" value="1"/>
</dbReference>
<dbReference type="SUPFAM" id="SSF50156">
    <property type="entry name" value="PDZ domain-like"/>
    <property type="match status" value="1"/>
</dbReference>
<dbReference type="InterPro" id="IPR046357">
    <property type="entry name" value="PPIase_dom_sf"/>
</dbReference>
<evidence type="ECO:0000313" key="5">
    <source>
        <dbReference type="EMBL" id="OUS42566.1"/>
    </source>
</evidence>
<dbReference type="FunCoup" id="Q01G41">
    <property type="interactions" value="596"/>
</dbReference>
<evidence type="ECO:0000313" key="4">
    <source>
        <dbReference type="EMBL" id="CAL50303.1"/>
    </source>
</evidence>
<reference evidence="4 6" key="1">
    <citation type="journal article" date="2006" name="Proc. Natl. Acad. Sci. U.S.A.">
        <title>Genome analysis of the smallest free-living eukaryote Ostreococcus tauri unveils many unique features.</title>
        <authorList>
            <person name="Derelle E."/>
            <person name="Ferraz C."/>
            <person name="Rombauts S."/>
            <person name="Rouze P."/>
            <person name="Worden A.Z."/>
            <person name="Robbens S."/>
            <person name="Partensky F."/>
            <person name="Degroeve S."/>
            <person name="Echeynie S."/>
            <person name="Cooke R."/>
            <person name="Saeys Y."/>
            <person name="Wuyts J."/>
            <person name="Jabbari K."/>
            <person name="Bowler C."/>
            <person name="Panaud O."/>
            <person name="Piegu B."/>
            <person name="Ball S.G."/>
            <person name="Ral J.-P."/>
            <person name="Bouget F.-Y."/>
            <person name="Piganeau G."/>
            <person name="De Baets B."/>
            <person name="Picard A."/>
            <person name="Delseny M."/>
            <person name="Demaille J."/>
            <person name="Van de Peer Y."/>
            <person name="Moreau H."/>
        </authorList>
    </citation>
    <scope>NUCLEOTIDE SEQUENCE [LARGE SCALE GENOMIC DNA]</scope>
    <source>
        <strain evidence="4 6">OTTH0595</strain>
    </source>
</reference>
<dbReference type="RefSeq" id="XP_003074452.1">
    <property type="nucleotide sequence ID" value="XM_003074405.1"/>
</dbReference>
<dbReference type="KEGG" id="ota:OT_ostta01g03990"/>
<dbReference type="EMBL" id="CAID01000001">
    <property type="protein sequence ID" value="CAL50303.1"/>
    <property type="molecule type" value="Genomic_DNA"/>
</dbReference>
<evidence type="ECO:0000259" key="3">
    <source>
        <dbReference type="PROSITE" id="PS50106"/>
    </source>
</evidence>
<dbReference type="Gene3D" id="3.10.50.40">
    <property type="match status" value="1"/>
</dbReference>
<dbReference type="EC" id="5.2.1.8" evidence="1"/>
<accession>A0A454XIP0</accession>
<dbReference type="CDD" id="cd06782">
    <property type="entry name" value="cpPDZ_CPP-like"/>
    <property type="match status" value="1"/>
</dbReference>
<dbReference type="PANTHER" id="PTHR47862:SF1">
    <property type="entry name" value="PEPTIDYL-PROLYL CIS-TRANS ISOMERASE FKBP18, CHLOROPLASTIC"/>
    <property type="match status" value="1"/>
</dbReference>
<dbReference type="PANTHER" id="PTHR47862">
    <property type="entry name" value="PEPTIDYL-PROLYL CIS-TRANS ISOMERASE FKBP18, CHLOROPLASTIC"/>
    <property type="match status" value="1"/>
</dbReference>
<dbReference type="OMA" id="FNGPADR"/>
<dbReference type="SMART" id="SM00228">
    <property type="entry name" value="PDZ"/>
    <property type="match status" value="1"/>
</dbReference>
<dbReference type="InterPro" id="IPR001478">
    <property type="entry name" value="PDZ"/>
</dbReference>
<name>Q01G41_OSTTA</name>
<dbReference type="Proteomes" id="UP000195557">
    <property type="component" value="Unassembled WGS sequence"/>
</dbReference>
<organism evidence="4 6">
    <name type="scientific">Ostreococcus tauri</name>
    <name type="common">Marine green alga</name>
    <dbReference type="NCBI Taxonomy" id="70448"/>
    <lineage>
        <taxon>Eukaryota</taxon>
        <taxon>Viridiplantae</taxon>
        <taxon>Chlorophyta</taxon>
        <taxon>Mamiellophyceae</taxon>
        <taxon>Mamiellales</taxon>
        <taxon>Bathycoccaceae</taxon>
        <taxon>Ostreococcus</taxon>
    </lineage>
</organism>
<dbReference type="InterPro" id="IPR036034">
    <property type="entry name" value="PDZ_sf"/>
</dbReference>
<dbReference type="GO" id="GO:0003755">
    <property type="term" value="F:peptidyl-prolyl cis-trans isomerase activity"/>
    <property type="evidence" value="ECO:0007669"/>
    <property type="project" value="UniProtKB-KW"/>
</dbReference>
<accession>Q01G41</accession>
<dbReference type="AlphaFoldDB" id="Q01G41"/>
<dbReference type="InParanoid" id="Q01G41"/>
<feature type="domain" description="PDZ" evidence="3">
    <location>
        <begin position="158"/>
        <end position="245"/>
    </location>
</feature>
<keyword evidence="6" id="KW-1185">Reference proteome</keyword>
<proteinExistence type="predicted"/>
<protein>
    <recommendedName>
        <fullName evidence="1">peptidylprolyl isomerase</fullName>
        <ecNumber evidence="1">5.2.1.8</ecNumber>
    </recommendedName>
</protein>
<dbReference type="Gene3D" id="3.30.750.44">
    <property type="match status" value="1"/>
</dbReference>
<keyword evidence="1 4" id="KW-0413">Isomerase</keyword>
<dbReference type="InterPro" id="IPR041489">
    <property type="entry name" value="PDZ_6"/>
</dbReference>
<dbReference type="GO" id="GO:0009543">
    <property type="term" value="C:chloroplast thylakoid lumen"/>
    <property type="evidence" value="ECO:0007669"/>
    <property type="project" value="TreeGrafter"/>
</dbReference>
<dbReference type="PROSITE" id="PS50106">
    <property type="entry name" value="PDZ"/>
    <property type="match status" value="1"/>
</dbReference>
<dbReference type="GeneID" id="9834795"/>
<dbReference type="Proteomes" id="UP000009170">
    <property type="component" value="Unassembled WGS sequence"/>
</dbReference>
<dbReference type="SUPFAM" id="SSF54534">
    <property type="entry name" value="FKBP-like"/>
    <property type="match status" value="1"/>
</dbReference>
<dbReference type="STRING" id="70448.Q01G41"/>
<dbReference type="InterPro" id="IPR001179">
    <property type="entry name" value="PPIase_FKBP_dom"/>
</dbReference>
<comment type="catalytic activity">
    <reaction evidence="1">
        <text>[protein]-peptidylproline (omega=180) = [protein]-peptidylproline (omega=0)</text>
        <dbReference type="Rhea" id="RHEA:16237"/>
        <dbReference type="Rhea" id="RHEA-COMP:10747"/>
        <dbReference type="Rhea" id="RHEA-COMP:10748"/>
        <dbReference type="ChEBI" id="CHEBI:83833"/>
        <dbReference type="ChEBI" id="CHEBI:83834"/>
        <dbReference type="EC" id="5.2.1.8"/>
    </reaction>
</comment>
<keyword evidence="1" id="KW-0697">Rotamase</keyword>
<gene>
    <name evidence="5" type="ORF">BE221DRAFT_187263</name>
    <name evidence="4" type="ORF">OT_ostta01g03990</name>
</gene>
<evidence type="ECO:0000256" key="1">
    <source>
        <dbReference type="PROSITE-ProRule" id="PRU00277"/>
    </source>
</evidence>
<dbReference type="Pfam" id="PF17820">
    <property type="entry name" value="PDZ_6"/>
    <property type="match status" value="1"/>
</dbReference>
<dbReference type="EMBL" id="KZ155838">
    <property type="protein sequence ID" value="OUS42566.1"/>
    <property type="molecule type" value="Genomic_DNA"/>
</dbReference>
<feature type="domain" description="PPIase FKBP-type" evidence="2">
    <location>
        <begin position="282"/>
        <end position="343"/>
    </location>
</feature>
<dbReference type="Gene3D" id="2.30.42.10">
    <property type="match status" value="1"/>
</dbReference>
<dbReference type="OrthoDB" id="1902587at2759"/>
<accession>A0A1Y5HZ55</accession>
<sequence length="345" mass="37058">MSLAPIAARVIDSPRHRARVETRRRVRARASREDDHVIARVRRRDAVSAALALALALTPAEAEAIGFKKELKKRESNGGAALDAETAGFEFRGEPHGGVRYADVVEGKGKTIEKGALATLHFECKYRGLTVSTTREARTLGGNRTISEPFQFKYGTLPNEFTKAAKRKNIIGVGMEVRIDPDLNELYVVKCVFNGPADRAGIKSNDVILEIDGVGDLVDKPIQEVGALLTGDVGTEVRLKVKKGGSRNGPDAPVENVTLTREVTAVATPKREVQLEGGGGLFTGGSGPKPPPLIYVPEALAGMQVGGRRKFIVPSDVGFEDVGEGEIPPGATFELYVDLLDVEIK</sequence>
<evidence type="ECO:0000313" key="6">
    <source>
        <dbReference type="Proteomes" id="UP000009170"/>
    </source>
</evidence>
<evidence type="ECO:0000259" key="2">
    <source>
        <dbReference type="PROSITE" id="PS50059"/>
    </source>
</evidence>